<proteinExistence type="predicted"/>
<gene>
    <name evidence="1" type="ORF">A0H81_08922</name>
</gene>
<evidence type="ECO:0000313" key="2">
    <source>
        <dbReference type="Proteomes" id="UP000092993"/>
    </source>
</evidence>
<sequence>MSWHPHHTALQRGSVTFGDTLVTEPVVRGVQFSLATPFHTSVYSRFHHRTFETIVLWPTKFNRIRSRLNSSPMNNMDTLLISRPCLGTMTIALVQYQNERKLIQLPVEAEYGRLTRAYEFILAPKDSFIERPMTNWQDPSVIADNYVALGKIGWVLFTAVACVLPTFDISPATDANGNIVMPSGYLTDASCFRSMHTDLEISRMYFASSLIICSYVPKFFFYFQLSECRRSL</sequence>
<dbReference type="AlphaFoldDB" id="A0A1C7M458"/>
<dbReference type="Proteomes" id="UP000092993">
    <property type="component" value="Unassembled WGS sequence"/>
</dbReference>
<evidence type="ECO:0000313" key="1">
    <source>
        <dbReference type="EMBL" id="OBZ71186.1"/>
    </source>
</evidence>
<accession>A0A1C7M458</accession>
<name>A0A1C7M458_GRIFR</name>
<protein>
    <submittedName>
        <fullName evidence="1">Uncharacterized protein</fullName>
    </submittedName>
</protein>
<organism evidence="1 2">
    <name type="scientific">Grifola frondosa</name>
    <name type="common">Maitake</name>
    <name type="synonym">Polyporus frondosus</name>
    <dbReference type="NCBI Taxonomy" id="5627"/>
    <lineage>
        <taxon>Eukaryota</taxon>
        <taxon>Fungi</taxon>
        <taxon>Dikarya</taxon>
        <taxon>Basidiomycota</taxon>
        <taxon>Agaricomycotina</taxon>
        <taxon>Agaricomycetes</taxon>
        <taxon>Polyporales</taxon>
        <taxon>Grifolaceae</taxon>
        <taxon>Grifola</taxon>
    </lineage>
</organism>
<comment type="caution">
    <text evidence="1">The sequence shown here is derived from an EMBL/GenBank/DDBJ whole genome shotgun (WGS) entry which is preliminary data.</text>
</comment>
<keyword evidence="2" id="KW-1185">Reference proteome</keyword>
<dbReference type="EMBL" id="LUGG01000011">
    <property type="protein sequence ID" value="OBZ71186.1"/>
    <property type="molecule type" value="Genomic_DNA"/>
</dbReference>
<reference evidence="1 2" key="1">
    <citation type="submission" date="2016-03" db="EMBL/GenBank/DDBJ databases">
        <title>Whole genome sequencing of Grifola frondosa 9006-11.</title>
        <authorList>
            <person name="Min B."/>
            <person name="Park H."/>
            <person name="Kim J.-G."/>
            <person name="Cho H."/>
            <person name="Oh Y.-L."/>
            <person name="Kong W.-S."/>
            <person name="Choi I.-G."/>
        </authorList>
    </citation>
    <scope>NUCLEOTIDE SEQUENCE [LARGE SCALE GENOMIC DNA]</scope>
    <source>
        <strain evidence="1 2">9006-11</strain>
    </source>
</reference>